<keyword evidence="2" id="KW-1185">Reference proteome</keyword>
<gene>
    <name evidence="1" type="ORF">NE237_006487</name>
</gene>
<evidence type="ECO:0000313" key="1">
    <source>
        <dbReference type="EMBL" id="KAJ4973313.1"/>
    </source>
</evidence>
<name>A0A9Q0KMH5_9MAGN</name>
<organism evidence="1 2">
    <name type="scientific">Protea cynaroides</name>
    <dbReference type="NCBI Taxonomy" id="273540"/>
    <lineage>
        <taxon>Eukaryota</taxon>
        <taxon>Viridiplantae</taxon>
        <taxon>Streptophyta</taxon>
        <taxon>Embryophyta</taxon>
        <taxon>Tracheophyta</taxon>
        <taxon>Spermatophyta</taxon>
        <taxon>Magnoliopsida</taxon>
        <taxon>Proteales</taxon>
        <taxon>Proteaceae</taxon>
        <taxon>Protea</taxon>
    </lineage>
</organism>
<evidence type="ECO:0000313" key="2">
    <source>
        <dbReference type="Proteomes" id="UP001141806"/>
    </source>
</evidence>
<comment type="caution">
    <text evidence="1">The sequence shown here is derived from an EMBL/GenBank/DDBJ whole genome shotgun (WGS) entry which is preliminary data.</text>
</comment>
<dbReference type="AlphaFoldDB" id="A0A9Q0KMH5"/>
<dbReference type="Proteomes" id="UP001141806">
    <property type="component" value="Unassembled WGS sequence"/>
</dbReference>
<reference evidence="1" key="1">
    <citation type="journal article" date="2023" name="Plant J.">
        <title>The genome of the king protea, Protea cynaroides.</title>
        <authorList>
            <person name="Chang J."/>
            <person name="Duong T.A."/>
            <person name="Schoeman C."/>
            <person name="Ma X."/>
            <person name="Roodt D."/>
            <person name="Barker N."/>
            <person name="Li Z."/>
            <person name="Van de Peer Y."/>
            <person name="Mizrachi E."/>
        </authorList>
    </citation>
    <scope>NUCLEOTIDE SEQUENCE</scope>
    <source>
        <tissue evidence="1">Young leaves</tissue>
    </source>
</reference>
<protein>
    <submittedName>
        <fullName evidence="1">Uncharacterized protein</fullName>
    </submittedName>
</protein>
<accession>A0A9Q0KMH5</accession>
<proteinExistence type="predicted"/>
<sequence length="241" mass="26167">MVETRKLNRIPKLFDSELAAYKAVEGGVPVSTLEMRDERNPLECGALEVGSVTSTVPYVSPLVDDFIPTVAPTLPVSQGEELDKDVMAASALEKRASPSKSLMIPAMVKLDATVVDTTGEGTPSGESTTADNVSKVEEVAQDVAAIATQCSVEVEVAMETDFFSTMVVERMGRLRRSYKRVAKYNVKLERSLVGQSHMVLDNLAGAEQLCTKIVEAQKEQSSVTEALRKAKAQWAKEVEEL</sequence>
<dbReference type="EMBL" id="JAMYWD010000004">
    <property type="protein sequence ID" value="KAJ4973313.1"/>
    <property type="molecule type" value="Genomic_DNA"/>
</dbReference>